<comment type="caution">
    <text evidence="3">The sequence shown here is derived from an EMBL/GenBank/DDBJ whole genome shotgun (WGS) entry which is preliminary data.</text>
</comment>
<name>A0AAN6YZ07_9PEZI</name>
<gene>
    <name evidence="3" type="ORF">N657DRAFT_650100</name>
</gene>
<feature type="transmembrane region" description="Helical" evidence="2">
    <location>
        <begin position="45"/>
        <end position="67"/>
    </location>
</feature>
<evidence type="ECO:0000313" key="3">
    <source>
        <dbReference type="EMBL" id="KAK4119450.1"/>
    </source>
</evidence>
<dbReference type="AlphaFoldDB" id="A0AAN6YZ07"/>
<dbReference type="GeneID" id="87830639"/>
<protein>
    <submittedName>
        <fullName evidence="3">Uncharacterized protein</fullName>
    </submittedName>
</protein>
<organism evidence="3 4">
    <name type="scientific">Parathielavia appendiculata</name>
    <dbReference type="NCBI Taxonomy" id="2587402"/>
    <lineage>
        <taxon>Eukaryota</taxon>
        <taxon>Fungi</taxon>
        <taxon>Dikarya</taxon>
        <taxon>Ascomycota</taxon>
        <taxon>Pezizomycotina</taxon>
        <taxon>Sordariomycetes</taxon>
        <taxon>Sordariomycetidae</taxon>
        <taxon>Sordariales</taxon>
        <taxon>Chaetomiaceae</taxon>
        <taxon>Parathielavia</taxon>
    </lineage>
</organism>
<feature type="transmembrane region" description="Helical" evidence="2">
    <location>
        <begin position="121"/>
        <end position="143"/>
    </location>
</feature>
<keyword evidence="2" id="KW-0812">Transmembrane</keyword>
<reference evidence="3" key="2">
    <citation type="submission" date="2023-05" db="EMBL/GenBank/DDBJ databases">
        <authorList>
            <consortium name="Lawrence Berkeley National Laboratory"/>
            <person name="Steindorff A."/>
            <person name="Hensen N."/>
            <person name="Bonometti L."/>
            <person name="Westerberg I."/>
            <person name="Brannstrom I.O."/>
            <person name="Guillou S."/>
            <person name="Cros-Aarteil S."/>
            <person name="Calhoun S."/>
            <person name="Haridas S."/>
            <person name="Kuo A."/>
            <person name="Mondo S."/>
            <person name="Pangilinan J."/>
            <person name="Riley R."/>
            <person name="Labutti K."/>
            <person name="Andreopoulos B."/>
            <person name="Lipzen A."/>
            <person name="Chen C."/>
            <person name="Yanf M."/>
            <person name="Daum C."/>
            <person name="Ng V."/>
            <person name="Clum A."/>
            <person name="Ohm R."/>
            <person name="Martin F."/>
            <person name="Silar P."/>
            <person name="Natvig D."/>
            <person name="Lalanne C."/>
            <person name="Gautier V."/>
            <person name="Ament-Velasquez S.L."/>
            <person name="Kruys A."/>
            <person name="Hutchinson M.I."/>
            <person name="Powell A.J."/>
            <person name="Barry K."/>
            <person name="Miller A.N."/>
            <person name="Grigoriev I.V."/>
            <person name="Debuchy R."/>
            <person name="Gladieux P."/>
            <person name="Thoren M.H."/>
            <person name="Johannesson H."/>
        </authorList>
    </citation>
    <scope>NUCLEOTIDE SEQUENCE</scope>
    <source>
        <strain evidence="3">CBS 731.68</strain>
    </source>
</reference>
<dbReference type="EMBL" id="MU853248">
    <property type="protein sequence ID" value="KAK4119450.1"/>
    <property type="molecule type" value="Genomic_DNA"/>
</dbReference>
<dbReference type="RefSeq" id="XP_062643223.1">
    <property type="nucleotide sequence ID" value="XM_062793870.1"/>
</dbReference>
<evidence type="ECO:0000313" key="4">
    <source>
        <dbReference type="Proteomes" id="UP001302602"/>
    </source>
</evidence>
<dbReference type="Proteomes" id="UP001302602">
    <property type="component" value="Unassembled WGS sequence"/>
</dbReference>
<reference evidence="3" key="1">
    <citation type="journal article" date="2023" name="Mol. Phylogenet. Evol.">
        <title>Genome-scale phylogeny and comparative genomics of the fungal order Sordariales.</title>
        <authorList>
            <person name="Hensen N."/>
            <person name="Bonometti L."/>
            <person name="Westerberg I."/>
            <person name="Brannstrom I.O."/>
            <person name="Guillou S."/>
            <person name="Cros-Aarteil S."/>
            <person name="Calhoun S."/>
            <person name="Haridas S."/>
            <person name="Kuo A."/>
            <person name="Mondo S."/>
            <person name="Pangilinan J."/>
            <person name="Riley R."/>
            <person name="LaButti K."/>
            <person name="Andreopoulos B."/>
            <person name="Lipzen A."/>
            <person name="Chen C."/>
            <person name="Yan M."/>
            <person name="Daum C."/>
            <person name="Ng V."/>
            <person name="Clum A."/>
            <person name="Steindorff A."/>
            <person name="Ohm R.A."/>
            <person name="Martin F."/>
            <person name="Silar P."/>
            <person name="Natvig D.O."/>
            <person name="Lalanne C."/>
            <person name="Gautier V."/>
            <person name="Ament-Velasquez S.L."/>
            <person name="Kruys A."/>
            <person name="Hutchinson M.I."/>
            <person name="Powell A.J."/>
            <person name="Barry K."/>
            <person name="Miller A.N."/>
            <person name="Grigoriev I.V."/>
            <person name="Debuchy R."/>
            <person name="Gladieux P."/>
            <person name="Hiltunen Thoren M."/>
            <person name="Johannesson H."/>
        </authorList>
    </citation>
    <scope>NUCLEOTIDE SEQUENCE</scope>
    <source>
        <strain evidence="3">CBS 731.68</strain>
    </source>
</reference>
<keyword evidence="4" id="KW-1185">Reference proteome</keyword>
<accession>A0AAN6YZ07</accession>
<feature type="region of interest" description="Disordered" evidence="1">
    <location>
        <begin position="1"/>
        <end position="26"/>
    </location>
</feature>
<sequence>MSASSPLLSNSGDSSRNPARANHTNAAAPSPLAKGLLTFLGVGRVVFGAGCLLAPALTLSILGVSTLSAEAALITRMFGAREIVIGKGLLLAERSAGFARRGNTAADTGVQFASREGVCRAIWVGVAADGLDALALVATFAMGSSVDGIAIARMLGAALIMVVTGLETAWLYP</sequence>
<keyword evidence="2" id="KW-0472">Membrane</keyword>
<evidence type="ECO:0000256" key="2">
    <source>
        <dbReference type="SAM" id="Phobius"/>
    </source>
</evidence>
<feature type="transmembrane region" description="Helical" evidence="2">
    <location>
        <begin position="149"/>
        <end position="172"/>
    </location>
</feature>
<feature type="compositionally biased region" description="Low complexity" evidence="1">
    <location>
        <begin position="1"/>
        <end position="15"/>
    </location>
</feature>
<evidence type="ECO:0000256" key="1">
    <source>
        <dbReference type="SAM" id="MobiDB-lite"/>
    </source>
</evidence>
<proteinExistence type="predicted"/>
<keyword evidence="2" id="KW-1133">Transmembrane helix</keyword>